<organism evidence="1 2">
    <name type="scientific">Mesorhizobium humile</name>
    <dbReference type="NCBI Taxonomy" id="3072313"/>
    <lineage>
        <taxon>Bacteria</taxon>
        <taxon>Pseudomonadati</taxon>
        <taxon>Pseudomonadota</taxon>
        <taxon>Alphaproteobacteria</taxon>
        <taxon>Hyphomicrobiales</taxon>
        <taxon>Phyllobacteriaceae</taxon>
        <taxon>Mesorhizobium</taxon>
    </lineage>
</organism>
<accession>A0ABU4YG56</accession>
<gene>
    <name evidence="1" type="ORF">RFM52_12025</name>
</gene>
<evidence type="ECO:0000313" key="1">
    <source>
        <dbReference type="EMBL" id="MDX8485927.1"/>
    </source>
</evidence>
<dbReference type="Proteomes" id="UP001280156">
    <property type="component" value="Unassembled WGS sequence"/>
</dbReference>
<dbReference type="Pfam" id="PF06169">
    <property type="entry name" value="DUF982"/>
    <property type="match status" value="1"/>
</dbReference>
<dbReference type="InterPro" id="IPR010385">
    <property type="entry name" value="DUF982"/>
</dbReference>
<proteinExistence type="predicted"/>
<dbReference type="Gene3D" id="6.10.250.730">
    <property type="match status" value="1"/>
</dbReference>
<comment type="caution">
    <text evidence="1">The sequence shown here is derived from an EMBL/GenBank/DDBJ whole genome shotgun (WGS) entry which is preliminary data.</text>
</comment>
<reference evidence="1 2" key="1">
    <citation type="submission" date="2023-08" db="EMBL/GenBank/DDBJ databases">
        <title>Implementing the SeqCode for naming new Mesorhizobium species isolated from Vachellia karroo root nodules.</title>
        <authorList>
            <person name="Van Lill M."/>
        </authorList>
    </citation>
    <scope>NUCLEOTIDE SEQUENCE [LARGE SCALE GENOMIC DNA]</scope>
    <source>
        <strain evidence="1 2">VK2B</strain>
    </source>
</reference>
<dbReference type="RefSeq" id="WP_320293736.1">
    <property type="nucleotide sequence ID" value="NZ_JAVIIU010000001.1"/>
</dbReference>
<sequence>MADIFEPPVLVDDPSFGMRAIRNAMDAIEFLEEWPFEQRSKLHACACEACCAAYDGRGEADVARKAFIAWARWAGIRACGSAMFDGVERSGVVELF</sequence>
<evidence type="ECO:0000313" key="2">
    <source>
        <dbReference type="Proteomes" id="UP001280156"/>
    </source>
</evidence>
<keyword evidence="2" id="KW-1185">Reference proteome</keyword>
<dbReference type="EMBL" id="JAVIIV010000006">
    <property type="protein sequence ID" value="MDX8485927.1"/>
    <property type="molecule type" value="Genomic_DNA"/>
</dbReference>
<protein>
    <submittedName>
        <fullName evidence="1">DUF982 domain-containing protein</fullName>
    </submittedName>
</protein>
<name>A0ABU4YG56_9HYPH</name>